<accession>A0A9Q4HST1</accession>
<dbReference type="EMBL" id="JALAWA010000013">
    <property type="protein sequence ID" value="MCY9186517.1"/>
    <property type="molecule type" value="Genomic_DNA"/>
</dbReference>
<sequence length="109" mass="12857">MSDLFDLSVFVDKAMKVNSLTEDNVHSHQRTIEVFNVFVQNDIATDQILSSFTLTELEWVYDLISYWPSMEIELVPEDLDHYGVQREQICHLVQSFSELKSQKRREVFI</sequence>
<reference evidence="1" key="1">
    <citation type="submission" date="2022-02" db="EMBL/GenBank/DDBJ databases">
        <title>Crop Bioprotection Bacillus Genome Sequencing.</title>
        <authorList>
            <person name="Dunlap C."/>
        </authorList>
    </citation>
    <scope>NUCLEOTIDE SEQUENCE</scope>
    <source>
        <strain evidence="1">EC49O2N-C10</strain>
    </source>
</reference>
<name>A0A9Q4HST1_9BACI</name>
<dbReference type="RefSeq" id="WP_268522531.1">
    <property type="nucleotide sequence ID" value="NZ_JALAWA010000013.1"/>
</dbReference>
<dbReference type="AlphaFoldDB" id="A0A9Q4HST1"/>
<gene>
    <name evidence="1" type="ORF">MOF03_18075</name>
</gene>
<evidence type="ECO:0000313" key="2">
    <source>
        <dbReference type="Proteomes" id="UP001073053"/>
    </source>
</evidence>
<protein>
    <submittedName>
        <fullName evidence="1">Uncharacterized protein</fullName>
    </submittedName>
</protein>
<proteinExistence type="predicted"/>
<comment type="caution">
    <text evidence="1">The sequence shown here is derived from an EMBL/GenBank/DDBJ whole genome shotgun (WGS) entry which is preliminary data.</text>
</comment>
<dbReference type="Proteomes" id="UP001073053">
    <property type="component" value="Unassembled WGS sequence"/>
</dbReference>
<evidence type="ECO:0000313" key="1">
    <source>
        <dbReference type="EMBL" id="MCY9186517.1"/>
    </source>
</evidence>
<organism evidence="1 2">
    <name type="scientific">Bacillus halotolerans</name>
    <dbReference type="NCBI Taxonomy" id="260554"/>
    <lineage>
        <taxon>Bacteria</taxon>
        <taxon>Bacillati</taxon>
        <taxon>Bacillota</taxon>
        <taxon>Bacilli</taxon>
        <taxon>Bacillales</taxon>
        <taxon>Bacillaceae</taxon>
        <taxon>Bacillus</taxon>
    </lineage>
</organism>